<dbReference type="GO" id="GO:0031145">
    <property type="term" value="P:anaphase-promoting complex-dependent catabolic process"/>
    <property type="evidence" value="ECO:0007669"/>
    <property type="project" value="TreeGrafter"/>
</dbReference>
<accession>A0AAV6YZK3</accession>
<dbReference type="GO" id="GO:0010997">
    <property type="term" value="F:anaphase-promoting complex binding"/>
    <property type="evidence" value="ECO:0007669"/>
    <property type="project" value="InterPro"/>
</dbReference>
<dbReference type="PANTHER" id="PTHR19918">
    <property type="entry name" value="CELL DIVISION CYCLE 20 CDC20 FIZZY -RELATED"/>
    <property type="match status" value="1"/>
</dbReference>
<proteinExistence type="predicted"/>
<comment type="caution">
    <text evidence="4">The sequence shown here is derived from an EMBL/GenBank/DDBJ whole genome shotgun (WGS) entry which is preliminary data.</text>
</comment>
<dbReference type="GO" id="GO:1905786">
    <property type="term" value="P:positive regulation of anaphase-promoting complex-dependent catabolic process"/>
    <property type="evidence" value="ECO:0007669"/>
    <property type="project" value="TreeGrafter"/>
</dbReference>
<dbReference type="Gene3D" id="2.130.10.10">
    <property type="entry name" value="YVTN repeat-like/Quinoprotein amine dehydrogenase"/>
    <property type="match status" value="1"/>
</dbReference>
<sequence length="326" mass="35819">MAQFVFENDLNSILKLDAPIVNAPMARWQRKAKEGSCSSANTSVNSSVLTPMKAANRSHSSSKTPSRTPGKSQGKLQGTPSRAGGDRFIPNRSAMQMDVASFLLSKENEPEDQSPTKKEQQKAWAVNLNGFDMEEAKILRLGGKSLNAPEGYQNNLKVLYSQKTTPGSSKKPSRYIPSVPDRVLDAPEIRNDYYLNLIDWSSQNLLAVALSETVYLWNYLSGDIVLLLQMENSEEYISSVSWIKEGNYLAVGTSNAEVQVSLGMTLTLLHGSGPECLIASSSPPALGRSAAEAFTEHGQSLVPRRRPQLEQPHPVQWLPDRTHPPP</sequence>
<feature type="region of interest" description="Disordered" evidence="3">
    <location>
        <begin position="33"/>
        <end position="89"/>
    </location>
</feature>
<dbReference type="GO" id="GO:0005680">
    <property type="term" value="C:anaphase-promoting complex"/>
    <property type="evidence" value="ECO:0007669"/>
    <property type="project" value="TreeGrafter"/>
</dbReference>
<evidence type="ECO:0000313" key="4">
    <source>
        <dbReference type="EMBL" id="KAG8539188.1"/>
    </source>
</evidence>
<feature type="compositionally biased region" description="Low complexity" evidence="3">
    <location>
        <begin position="36"/>
        <end position="48"/>
    </location>
</feature>
<dbReference type="Proteomes" id="UP000824782">
    <property type="component" value="Unassembled WGS sequence"/>
</dbReference>
<dbReference type="GO" id="GO:1990757">
    <property type="term" value="F:ubiquitin ligase activator activity"/>
    <property type="evidence" value="ECO:0007669"/>
    <property type="project" value="TreeGrafter"/>
</dbReference>
<protein>
    <recommendedName>
        <fullName evidence="6">Cell division cycle 20</fullName>
    </recommendedName>
</protein>
<dbReference type="AlphaFoldDB" id="A0AAV6YZK3"/>
<evidence type="ECO:0000256" key="2">
    <source>
        <dbReference type="ARBA" id="ARBA00022737"/>
    </source>
</evidence>
<feature type="compositionally biased region" description="Polar residues" evidence="3">
    <location>
        <begin position="57"/>
        <end position="80"/>
    </location>
</feature>
<evidence type="ECO:0008006" key="6">
    <source>
        <dbReference type="Google" id="ProtNLM"/>
    </source>
</evidence>
<keyword evidence="2" id="KW-0677">Repeat</keyword>
<dbReference type="InterPro" id="IPR033010">
    <property type="entry name" value="Cdc20/Fizzy"/>
</dbReference>
<dbReference type="InterPro" id="IPR015943">
    <property type="entry name" value="WD40/YVTN_repeat-like_dom_sf"/>
</dbReference>
<evidence type="ECO:0000256" key="1">
    <source>
        <dbReference type="ARBA" id="ARBA00022574"/>
    </source>
</evidence>
<evidence type="ECO:0000256" key="3">
    <source>
        <dbReference type="SAM" id="MobiDB-lite"/>
    </source>
</evidence>
<reference evidence="4" key="1">
    <citation type="thesis" date="2020" institute="ProQuest LLC" country="789 East Eisenhower Parkway, Ann Arbor, MI, USA">
        <title>Comparative Genomics and Chromosome Evolution.</title>
        <authorList>
            <person name="Mudd A.B."/>
        </authorList>
    </citation>
    <scope>NUCLEOTIDE SEQUENCE</scope>
    <source>
        <strain evidence="4">237g6f4</strain>
        <tissue evidence="4">Blood</tissue>
    </source>
</reference>
<dbReference type="SUPFAM" id="SSF50978">
    <property type="entry name" value="WD40 repeat-like"/>
    <property type="match status" value="1"/>
</dbReference>
<dbReference type="PANTHER" id="PTHR19918:SF3">
    <property type="entry name" value="CELL DIVISION CYCLE PROTEIN 20 HOMOLOG"/>
    <property type="match status" value="1"/>
</dbReference>
<feature type="region of interest" description="Disordered" evidence="3">
    <location>
        <begin position="295"/>
        <end position="326"/>
    </location>
</feature>
<evidence type="ECO:0000313" key="5">
    <source>
        <dbReference type="Proteomes" id="UP000824782"/>
    </source>
</evidence>
<organism evidence="4 5">
    <name type="scientific">Engystomops pustulosus</name>
    <name type="common">Tungara frog</name>
    <name type="synonym">Physalaemus pustulosus</name>
    <dbReference type="NCBI Taxonomy" id="76066"/>
    <lineage>
        <taxon>Eukaryota</taxon>
        <taxon>Metazoa</taxon>
        <taxon>Chordata</taxon>
        <taxon>Craniata</taxon>
        <taxon>Vertebrata</taxon>
        <taxon>Euteleostomi</taxon>
        <taxon>Amphibia</taxon>
        <taxon>Batrachia</taxon>
        <taxon>Anura</taxon>
        <taxon>Neobatrachia</taxon>
        <taxon>Hyloidea</taxon>
        <taxon>Leptodactylidae</taxon>
        <taxon>Leiuperinae</taxon>
        <taxon>Engystomops</taxon>
    </lineage>
</organism>
<dbReference type="EMBL" id="WNYA01015787">
    <property type="protein sequence ID" value="KAG8539188.1"/>
    <property type="molecule type" value="Genomic_DNA"/>
</dbReference>
<dbReference type="InterPro" id="IPR036322">
    <property type="entry name" value="WD40_repeat_dom_sf"/>
</dbReference>
<keyword evidence="1" id="KW-0853">WD repeat</keyword>
<gene>
    <name evidence="4" type="ORF">GDO81_021251</name>
</gene>
<name>A0AAV6YZK3_ENGPU</name>
<keyword evidence="5" id="KW-1185">Reference proteome</keyword>